<dbReference type="SUPFAM" id="SSF51011">
    <property type="entry name" value="Glycosyl hydrolase domain"/>
    <property type="match status" value="1"/>
</dbReference>
<feature type="domain" description="Glycosyl hydrolase family 31 C-terminal" evidence="4">
    <location>
        <begin position="493"/>
        <end position="583"/>
    </location>
</feature>
<dbReference type="Gene3D" id="2.60.40.1180">
    <property type="entry name" value="Golgi alpha-mannosidase II"/>
    <property type="match status" value="1"/>
</dbReference>
<organism evidence="5 6">
    <name type="scientific">Enterococcus hulanensis</name>
    <dbReference type="NCBI Taxonomy" id="2559929"/>
    <lineage>
        <taxon>Bacteria</taxon>
        <taxon>Bacillati</taxon>
        <taxon>Bacillota</taxon>
        <taxon>Bacilli</taxon>
        <taxon>Lactobacillales</taxon>
        <taxon>Enterococcaceae</taxon>
        <taxon>Enterococcus</taxon>
    </lineage>
</organism>
<dbReference type="SUPFAM" id="SSF51445">
    <property type="entry name" value="(Trans)glycosidases"/>
    <property type="match status" value="1"/>
</dbReference>
<protein>
    <submittedName>
        <fullName evidence="5">Glycoside hydrolase family 31 protein</fullName>
    </submittedName>
</protein>
<evidence type="ECO:0000313" key="6">
    <source>
        <dbReference type="Proteomes" id="UP001252875"/>
    </source>
</evidence>
<name>A0ABU3ETP9_9ENTE</name>
<proteinExistence type="inferred from homology"/>
<evidence type="ECO:0000313" key="5">
    <source>
        <dbReference type="EMBL" id="MDT2598229.1"/>
    </source>
</evidence>
<evidence type="ECO:0000259" key="3">
    <source>
        <dbReference type="Pfam" id="PF01055"/>
    </source>
</evidence>
<dbReference type="Gene3D" id="3.20.20.80">
    <property type="entry name" value="Glycosidases"/>
    <property type="match status" value="1"/>
</dbReference>
<evidence type="ECO:0000259" key="4">
    <source>
        <dbReference type="Pfam" id="PF21365"/>
    </source>
</evidence>
<dbReference type="InterPro" id="IPR048395">
    <property type="entry name" value="Glyco_hydro_31_C"/>
</dbReference>
<feature type="domain" description="Glycoside hydrolase family 31 TIM barrel" evidence="3">
    <location>
        <begin position="179"/>
        <end position="483"/>
    </location>
</feature>
<keyword evidence="2" id="KW-0326">Glycosidase</keyword>
<dbReference type="Pfam" id="PF21365">
    <property type="entry name" value="Glyco_hydro_31_3rd"/>
    <property type="match status" value="1"/>
</dbReference>
<accession>A0ABU3ETP9</accession>
<gene>
    <name evidence="5" type="ORF">P7D85_00500</name>
</gene>
<evidence type="ECO:0000256" key="2">
    <source>
        <dbReference type="RuleBase" id="RU361185"/>
    </source>
</evidence>
<reference evidence="5 6" key="1">
    <citation type="submission" date="2023-03" db="EMBL/GenBank/DDBJ databases">
        <authorList>
            <person name="Shen W."/>
            <person name="Cai J."/>
        </authorList>
    </citation>
    <scope>NUCLEOTIDE SEQUENCE [LARGE SCALE GENOMIC DNA]</scope>
    <source>
        <strain evidence="5 6">D6-4</strain>
    </source>
</reference>
<keyword evidence="6" id="KW-1185">Reference proteome</keyword>
<comment type="caution">
    <text evidence="5">The sequence shown here is derived from an EMBL/GenBank/DDBJ whole genome shotgun (WGS) entry which is preliminary data.</text>
</comment>
<dbReference type="EMBL" id="JARPYI010000001">
    <property type="protein sequence ID" value="MDT2598229.1"/>
    <property type="molecule type" value="Genomic_DNA"/>
</dbReference>
<evidence type="ECO:0000256" key="1">
    <source>
        <dbReference type="ARBA" id="ARBA00007806"/>
    </source>
</evidence>
<dbReference type="RefSeq" id="WP_311821400.1">
    <property type="nucleotide sequence ID" value="NZ_JARPYF010000001.1"/>
</dbReference>
<dbReference type="Pfam" id="PF01055">
    <property type="entry name" value="Glyco_hydro_31_2nd"/>
    <property type="match status" value="1"/>
</dbReference>
<dbReference type="Proteomes" id="UP001252875">
    <property type="component" value="Unassembled WGS sequence"/>
</dbReference>
<dbReference type="InterPro" id="IPR017853">
    <property type="entry name" value="GH"/>
</dbReference>
<dbReference type="PANTHER" id="PTHR43863">
    <property type="entry name" value="HYDROLASE, PUTATIVE (AFU_ORTHOLOGUE AFUA_1G03140)-RELATED"/>
    <property type="match status" value="1"/>
</dbReference>
<sequence>MNIIQGADYRFTVITSKLCRLEYSKTGVFEDRPTQFVQERDFGKVDYTVKENSGGHLVEIETDSFHLYYDGGEFNGSNLYIDAKYNYGTYFSRWYFGEKDKKNLLGTVETLDNVDGAIPLDPGIQSKDGFSYIDDTNSFVLLEDEFVPRNSQEVDGYYFAYGRDYRKALQDYYRLSGKTPLIPRYALGNWWSRYYKYTQASYLELMDRFEEEGIPISVSVIDMDWHKTEIPKRFGSAWTGYSWNKELFPDPKALLTELHQRGKHVTLNVHPAAGIRAFEDSYPAVAKRMGLDQAAEEPANFDFNNPLFRESYFTDVHHPIEEQGVDFWWVDWQQGASRDKTKVEPLWALNHYHFLDNSKRHGGDGLLLSRYAGPGSHRYPLGFSGDSQITWASLAFQPYFTATATNIGYTWWSHDIGGHYRGAYDAELSLRWLQFGVFSPINRLHSYDNPFVGKEPWNFPLQVEHSMSNFLRLRGELIPYLDTANYHTSISGRALIEPMYYQYPEEREAYNFPNQYLFGSEMFVAPITTPTAADTQMSMEEVWLPEGVWYDFFTGLRYPGGTKIKVCRDFDSIPVFVKAGGIVPLSKDYMGDPEILPKKISVQVFPGMDNVYSMFEHVESKIAETVFHYDDKMKELTYTVNDPEGLIPEDRTIEIVIQNTEENQNAQVEALIMKKLQFTKLDYEKKKEIFRFLPTAFSDSRKFSSYIETLENPAIRTMLMEMCYLIE</sequence>
<comment type="similarity">
    <text evidence="1 2">Belongs to the glycosyl hydrolase 31 family.</text>
</comment>
<dbReference type="GO" id="GO:0016787">
    <property type="term" value="F:hydrolase activity"/>
    <property type="evidence" value="ECO:0007669"/>
    <property type="project" value="UniProtKB-KW"/>
</dbReference>
<keyword evidence="2 5" id="KW-0378">Hydrolase</keyword>
<dbReference type="InterPro" id="IPR051816">
    <property type="entry name" value="Glycosyl_Hydrolase_31"/>
</dbReference>
<dbReference type="CDD" id="cd06595">
    <property type="entry name" value="GH31_u1"/>
    <property type="match status" value="1"/>
</dbReference>
<dbReference type="PANTHER" id="PTHR43863:SF2">
    <property type="entry name" value="MALTASE-GLUCOAMYLASE"/>
    <property type="match status" value="1"/>
</dbReference>
<dbReference type="InterPro" id="IPR000322">
    <property type="entry name" value="Glyco_hydro_31_TIM"/>
</dbReference>
<dbReference type="InterPro" id="IPR013780">
    <property type="entry name" value="Glyco_hydro_b"/>
</dbReference>